<dbReference type="InterPro" id="IPR028985">
    <property type="entry name" value="Bacillus_phage_prot-like"/>
</dbReference>
<dbReference type="RefSeq" id="WP_184656101.1">
    <property type="nucleotide sequence ID" value="NZ_JACHBU010000017.1"/>
</dbReference>
<proteinExistence type="predicted"/>
<protein>
    <recommendedName>
        <fullName evidence="3">Phage ABA sandwich domain-containing protein</fullName>
    </recommendedName>
</protein>
<dbReference type="Gene3D" id="3.30.2120.10">
    <property type="entry name" value="Bacillus phage protein-like"/>
    <property type="match status" value="1"/>
</dbReference>
<evidence type="ECO:0000313" key="2">
    <source>
        <dbReference type="Proteomes" id="UP000585437"/>
    </source>
</evidence>
<dbReference type="AlphaFoldDB" id="A0A7X0JQ45"/>
<keyword evidence="2" id="KW-1185">Reference proteome</keyword>
<sequence length="123" mass="13937">MKTIPEIIELLTDATGPNRHLDFQIAHCTGWRQHSERDKSNDQKVVWLHPESEEPAKVPAYTKSVQEAWRLVKQLSSDRPGAAAWEEHYAKVRLDGEEVVFAPTLALALCLAAVKLLERNPEN</sequence>
<comment type="caution">
    <text evidence="1">The sequence shown here is derived from an EMBL/GenBank/DDBJ whole genome shotgun (WGS) entry which is preliminary data.</text>
</comment>
<dbReference type="EMBL" id="JACHBU010000017">
    <property type="protein sequence ID" value="MBB6511089.1"/>
    <property type="molecule type" value="Genomic_DNA"/>
</dbReference>
<gene>
    <name evidence="1" type="ORF">F4695_004487</name>
</gene>
<reference evidence="1 2" key="1">
    <citation type="submission" date="2020-08" db="EMBL/GenBank/DDBJ databases">
        <title>The Agave Microbiome: Exploring the role of microbial communities in plant adaptations to desert environments.</title>
        <authorList>
            <person name="Partida-Martinez L.P."/>
        </authorList>
    </citation>
    <scope>NUCLEOTIDE SEQUENCE [LARGE SCALE GENOMIC DNA]</scope>
    <source>
        <strain evidence="1 2">AS3.12</strain>
    </source>
</reference>
<evidence type="ECO:0000313" key="1">
    <source>
        <dbReference type="EMBL" id="MBB6511089.1"/>
    </source>
</evidence>
<dbReference type="Proteomes" id="UP000585437">
    <property type="component" value="Unassembled WGS sequence"/>
</dbReference>
<evidence type="ECO:0008006" key="3">
    <source>
        <dbReference type="Google" id="ProtNLM"/>
    </source>
</evidence>
<organism evidence="1 2">
    <name type="scientific">Rhizobium soli</name>
    <dbReference type="NCBI Taxonomy" id="424798"/>
    <lineage>
        <taxon>Bacteria</taxon>
        <taxon>Pseudomonadati</taxon>
        <taxon>Pseudomonadota</taxon>
        <taxon>Alphaproteobacteria</taxon>
        <taxon>Hyphomicrobiales</taxon>
        <taxon>Rhizobiaceae</taxon>
        <taxon>Rhizobium/Agrobacterium group</taxon>
        <taxon>Rhizobium</taxon>
    </lineage>
</organism>
<accession>A0A7X0JQ45</accession>
<name>A0A7X0JQ45_9HYPH</name>